<dbReference type="InterPro" id="IPR036388">
    <property type="entry name" value="WH-like_DNA-bd_sf"/>
</dbReference>
<accession>A0A561BMD1</accession>
<dbReference type="SUPFAM" id="SSF46785">
    <property type="entry name" value="Winged helix' DNA-binding domain"/>
    <property type="match status" value="1"/>
</dbReference>
<dbReference type="Proteomes" id="UP000318380">
    <property type="component" value="Unassembled WGS sequence"/>
</dbReference>
<protein>
    <submittedName>
        <fullName evidence="1">Uncharacterized protein</fullName>
    </submittedName>
</protein>
<dbReference type="AlphaFoldDB" id="A0A561BMD1"/>
<dbReference type="RefSeq" id="WP_145803622.1">
    <property type="nucleotide sequence ID" value="NZ_VIVK01000001.1"/>
</dbReference>
<dbReference type="InterPro" id="IPR054058">
    <property type="entry name" value="HTH_67"/>
</dbReference>
<evidence type="ECO:0000313" key="2">
    <source>
        <dbReference type="Proteomes" id="UP000318380"/>
    </source>
</evidence>
<name>A0A561BMD1_9ACTN</name>
<evidence type="ECO:0000313" key="1">
    <source>
        <dbReference type="EMBL" id="TWD80009.1"/>
    </source>
</evidence>
<sequence>MYATSSTPREALARRLCQELLVPIHEVAYMADEPTEALQALGYEGYWPGYFAARSAPLGKVPAEVVDALFYNFAPGEVAACIPEVWDVATPDAVLAAREQGCVAALRRMVGDLADGPAVARSADLVLRAAFNAPGEGRILYSALRSLPVPDEPVARLWHAATLLREHRGDGHLTALVAAGINGQESHVLHALAHGMTPREFGRLDPLSPDQLAAVVEGLQVRGLVDDDTRLTPAGRATKDRIEALTDTLAAPAYDVLTPAEADQLTADLGPLAEKITPAGH</sequence>
<dbReference type="InterPro" id="IPR036390">
    <property type="entry name" value="WH_DNA-bd_sf"/>
</dbReference>
<reference evidence="1 2" key="1">
    <citation type="submission" date="2019-06" db="EMBL/GenBank/DDBJ databases">
        <title>Sequencing the genomes of 1000 actinobacteria strains.</title>
        <authorList>
            <person name="Klenk H.-P."/>
        </authorList>
    </citation>
    <scope>NUCLEOTIDE SEQUENCE [LARGE SCALE GENOMIC DNA]</scope>
    <source>
        <strain evidence="1 2">DSM 24683</strain>
    </source>
</reference>
<dbReference type="Gene3D" id="1.10.10.10">
    <property type="entry name" value="Winged helix-like DNA-binding domain superfamily/Winged helix DNA-binding domain"/>
    <property type="match status" value="1"/>
</dbReference>
<organism evidence="1 2">
    <name type="scientific">Kribbella amoyensis</name>
    <dbReference type="NCBI Taxonomy" id="996641"/>
    <lineage>
        <taxon>Bacteria</taxon>
        <taxon>Bacillati</taxon>
        <taxon>Actinomycetota</taxon>
        <taxon>Actinomycetes</taxon>
        <taxon>Propionibacteriales</taxon>
        <taxon>Kribbellaceae</taxon>
        <taxon>Kribbella</taxon>
    </lineage>
</organism>
<dbReference type="NCBIfam" id="NF047719">
    <property type="entry name" value="SCO6745_fam_HTH"/>
    <property type="match status" value="1"/>
</dbReference>
<dbReference type="Pfam" id="PF21863">
    <property type="entry name" value="HTH_67"/>
    <property type="match status" value="1"/>
</dbReference>
<gene>
    <name evidence="1" type="ORF">FB561_1075</name>
</gene>
<dbReference type="EMBL" id="VIVK01000001">
    <property type="protein sequence ID" value="TWD80009.1"/>
    <property type="molecule type" value="Genomic_DNA"/>
</dbReference>
<dbReference type="OrthoDB" id="157052at2"/>
<keyword evidence="2" id="KW-1185">Reference proteome</keyword>
<proteinExistence type="predicted"/>
<comment type="caution">
    <text evidence="1">The sequence shown here is derived from an EMBL/GenBank/DDBJ whole genome shotgun (WGS) entry which is preliminary data.</text>
</comment>